<evidence type="ECO:0000256" key="3">
    <source>
        <dbReference type="ARBA" id="ARBA00022801"/>
    </source>
</evidence>
<dbReference type="InterPro" id="IPR012341">
    <property type="entry name" value="6hp_glycosidase-like_sf"/>
</dbReference>
<evidence type="ECO:0000259" key="5">
    <source>
        <dbReference type="Pfam" id="PF08531"/>
    </source>
</evidence>
<dbReference type="OrthoDB" id="9761045at2"/>
<evidence type="ECO:0000259" key="7">
    <source>
        <dbReference type="Pfam" id="PF17390"/>
    </source>
</evidence>
<protein>
    <recommendedName>
        <fullName evidence="2">alpha-L-rhamnosidase</fullName>
        <ecNumber evidence="2">3.2.1.40</ecNumber>
    </recommendedName>
</protein>
<comment type="catalytic activity">
    <reaction evidence="1">
        <text>Hydrolysis of terminal non-reducing alpha-L-rhamnose residues in alpha-L-rhamnosides.</text>
        <dbReference type="EC" id="3.2.1.40"/>
    </reaction>
</comment>
<dbReference type="InterPro" id="IPR035396">
    <property type="entry name" value="Bac_rhamnosid6H"/>
</dbReference>
<name>A0A1B2EYK0_9HYPH</name>
<dbReference type="Pfam" id="PF17390">
    <property type="entry name" value="Bac_rhamnosid_C"/>
    <property type="match status" value="1"/>
</dbReference>
<dbReference type="Pfam" id="PF25788">
    <property type="entry name" value="Ig_Rha78A_N"/>
    <property type="match status" value="1"/>
</dbReference>
<keyword evidence="3" id="KW-0378">Hydrolase</keyword>
<dbReference type="Gene3D" id="2.60.420.10">
    <property type="entry name" value="Maltose phosphorylase, domain 3"/>
    <property type="match status" value="1"/>
</dbReference>
<dbReference type="InterPro" id="IPR035398">
    <property type="entry name" value="Bac_rhamnosid_C"/>
</dbReference>
<evidence type="ECO:0000256" key="2">
    <source>
        <dbReference type="ARBA" id="ARBA00012652"/>
    </source>
</evidence>
<dbReference type="Gene3D" id="1.50.10.10">
    <property type="match status" value="1"/>
</dbReference>
<feature type="domain" description="Alpha-L-rhamnosidase concanavalin-like" evidence="4">
    <location>
        <begin position="352"/>
        <end position="451"/>
    </location>
</feature>
<dbReference type="AlphaFoldDB" id="A0A1B2EYK0"/>
<dbReference type="Gene3D" id="2.60.120.260">
    <property type="entry name" value="Galactose-binding domain-like"/>
    <property type="match status" value="2"/>
</dbReference>
<sequence>MESVRSTCSALRPERLRCEHLVDPMGLDEVAPRLSWSVAGDGRDRRQSAYEIRVATTREALSDEHGLAWHTGRVESDETLDHVYQGEPLQACTRYWWLVRVWDERGVVSGWADLAFFETGFMGAPWPAGWISERSLGADEEYETPRLAAYDNPFQALSVAHFRRSFVLDRPVASARLHATALGVYEMLINGRRVGEDVLAPGWTDYHTRLEYQTYDVSDHLVAGDNVVAALLGEGWYSGYLGFNRKRPANIYGVKPALSAFLVITFVDGTRLAISTDDAWRYSRGPHIYSDVLMGEHYDARLMMPGWNRPGFDDRTWHEPELGATPPRSIHGARGPAIRVMRRLAAKSVKAASDGSFVFDLGQNMVGRTCLRIRAERGRVIRLRHGEVLHEDGTLYVENLRSTRQEDIYVATGEGEEVWEPTFSVHGFRYVAVHGLADAPPLEAIEGCVIHNAMEETSSLETSSDLVNRLYANILWGQRGNFLAVPTDCPQRDERLGWLADAQVFLRTASWNMDVQAFFTKWMIDVLDAQSPEGAFPDVAPRGPLPQDGAPAWGDAGVIVPMTLYERYGDERLLARAYPGMAAWLHYIRRHNPDGIRTEACHANFGDWLSLGEQTPKALVATAYYAHVAALMARAATILKIPEDAAFYDALFARIREAFQRRFMAKDGRLEGNTQTAYLLALAFDLMPDHLVPRAVAHLVENIEGRGGHLTTGFLGVRHLCPILTQHGHSDLAYRLALNESYPSWGYSIANGATTIWERWDGWTGEKGFQSPKMNSFNHYSLGSVGEWLFGAMAGIDDDRSGGAFRKIRLRPTPGPGVDRCAARFLSPRGWIASEWVRSQDGISYAFEVPANTLAIVELVAKGAVSILRDGEETTPLGWTDDRDRGRAKFELGSGSHRFAVLNARPQH</sequence>
<dbReference type="GO" id="GO:0030596">
    <property type="term" value="F:alpha-L-rhamnosidase activity"/>
    <property type="evidence" value="ECO:0007669"/>
    <property type="project" value="UniProtKB-EC"/>
</dbReference>
<dbReference type="InterPro" id="IPR016007">
    <property type="entry name" value="Alpha_rhamnosid"/>
</dbReference>
<dbReference type="InterPro" id="IPR008928">
    <property type="entry name" value="6-hairpin_glycosidase_sf"/>
</dbReference>
<keyword evidence="8" id="KW-0614">Plasmid</keyword>
<dbReference type="Pfam" id="PF05592">
    <property type="entry name" value="Bac_rhamnosid"/>
    <property type="match status" value="1"/>
</dbReference>
<organism evidence="8">
    <name type="scientific">Microvirga ossetica</name>
    <dbReference type="NCBI Taxonomy" id="1882682"/>
    <lineage>
        <taxon>Bacteria</taxon>
        <taxon>Pseudomonadati</taxon>
        <taxon>Pseudomonadota</taxon>
        <taxon>Alphaproteobacteria</taxon>
        <taxon>Hyphomicrobiales</taxon>
        <taxon>Methylobacteriaceae</taxon>
        <taxon>Microvirga</taxon>
    </lineage>
</organism>
<feature type="domain" description="Bacterial alpha-L-rhamnosidase N-terminal" evidence="5">
    <location>
        <begin position="172"/>
        <end position="341"/>
    </location>
</feature>
<dbReference type="InterPro" id="IPR013737">
    <property type="entry name" value="Bac_rhamnosid_N"/>
</dbReference>
<dbReference type="KEGG" id="moc:BB934_43380"/>
<dbReference type="Pfam" id="PF17389">
    <property type="entry name" value="Bac_rhamnosid6H"/>
    <property type="match status" value="1"/>
</dbReference>
<dbReference type="PIRSF" id="PIRSF010631">
    <property type="entry name" value="A-rhamnsds"/>
    <property type="match status" value="1"/>
</dbReference>
<dbReference type="EC" id="3.2.1.40" evidence="2"/>
<dbReference type="GO" id="GO:0005975">
    <property type="term" value="P:carbohydrate metabolic process"/>
    <property type="evidence" value="ECO:0007669"/>
    <property type="project" value="InterPro"/>
</dbReference>
<gene>
    <name evidence="8" type="ORF">BB934_43380</name>
</gene>
<evidence type="ECO:0000256" key="1">
    <source>
        <dbReference type="ARBA" id="ARBA00001445"/>
    </source>
</evidence>
<evidence type="ECO:0000259" key="4">
    <source>
        <dbReference type="Pfam" id="PF05592"/>
    </source>
</evidence>
<evidence type="ECO:0000259" key="6">
    <source>
        <dbReference type="Pfam" id="PF17389"/>
    </source>
</evidence>
<proteinExistence type="predicted"/>
<dbReference type="PANTHER" id="PTHR33307:SF6">
    <property type="entry name" value="ALPHA-RHAMNOSIDASE (EUROFUNG)-RELATED"/>
    <property type="match status" value="1"/>
</dbReference>
<dbReference type="PANTHER" id="PTHR33307">
    <property type="entry name" value="ALPHA-RHAMNOSIDASE (EUROFUNG)"/>
    <property type="match status" value="1"/>
</dbReference>
<dbReference type="Pfam" id="PF08531">
    <property type="entry name" value="Bac_rhamnosid_N"/>
    <property type="match status" value="1"/>
</dbReference>
<dbReference type="EMBL" id="CP016620">
    <property type="protein sequence ID" value="ANY85050.1"/>
    <property type="molecule type" value="Genomic_DNA"/>
</dbReference>
<reference evidence="8" key="1">
    <citation type="submission" date="2016-07" db="EMBL/GenBank/DDBJ databases">
        <title>Microvirga ossetica sp. nov. a new species of rhizobia isolated from root nodules of the legume species Vicia alpestris Steven originated from North Ossetia region in the Caucasus.</title>
        <authorList>
            <person name="Safronova V.I."/>
            <person name="Kuznetsova I.G."/>
            <person name="Sazanova A.L."/>
            <person name="Belimov A."/>
            <person name="Andronov E."/>
            <person name="Osledkin Y.S."/>
            <person name="Onishchuk O.P."/>
            <person name="Kurchak O.N."/>
            <person name="Shaposhnikov A.I."/>
            <person name="Willems A."/>
            <person name="Tikhonovich I.A."/>
        </authorList>
    </citation>
    <scope>NUCLEOTIDE SEQUENCE [LARGE SCALE GENOMIC DNA]</scope>
    <source>
        <strain evidence="8">V5/3M</strain>
        <plasmid evidence="8">unnamed4</plasmid>
    </source>
</reference>
<dbReference type="InterPro" id="IPR013783">
    <property type="entry name" value="Ig-like_fold"/>
</dbReference>
<dbReference type="InterPro" id="IPR008902">
    <property type="entry name" value="Rhamnosid_concanavalin"/>
</dbReference>
<evidence type="ECO:0000313" key="8">
    <source>
        <dbReference type="EMBL" id="ANY85050.1"/>
    </source>
</evidence>
<accession>A0A1B2EYK0</accession>
<dbReference type="Gene3D" id="2.60.40.10">
    <property type="entry name" value="Immunoglobulins"/>
    <property type="match status" value="1"/>
</dbReference>
<geneLocation type="plasmid" evidence="8">
    <name>unnamed4</name>
</geneLocation>
<dbReference type="SUPFAM" id="SSF48208">
    <property type="entry name" value="Six-hairpin glycosidases"/>
    <property type="match status" value="1"/>
</dbReference>
<feature type="domain" description="Alpha-L-rhamnosidase six-hairpin glycosidase" evidence="6">
    <location>
        <begin position="456"/>
        <end position="791"/>
    </location>
</feature>
<feature type="domain" description="Alpha-L-rhamnosidase C-terminal" evidence="7">
    <location>
        <begin position="795"/>
        <end position="862"/>
    </location>
</feature>